<protein>
    <submittedName>
        <fullName evidence="2">Uncharacterized protein</fullName>
    </submittedName>
</protein>
<feature type="compositionally biased region" description="Polar residues" evidence="1">
    <location>
        <begin position="1106"/>
        <end position="1141"/>
    </location>
</feature>
<feature type="region of interest" description="Disordered" evidence="1">
    <location>
        <begin position="1054"/>
        <end position="1288"/>
    </location>
</feature>
<dbReference type="Proteomes" id="UP000624244">
    <property type="component" value="Unassembled WGS sequence"/>
</dbReference>
<comment type="caution">
    <text evidence="2">The sequence shown here is derived from an EMBL/GenBank/DDBJ whole genome shotgun (WGS) entry which is preliminary data.</text>
</comment>
<name>A0A8H6DT06_COCSA</name>
<accession>A0A8H6DT06</accession>
<feature type="compositionally biased region" description="Basic and acidic residues" evidence="1">
    <location>
        <begin position="694"/>
        <end position="710"/>
    </location>
</feature>
<gene>
    <name evidence="2" type="ORF">GGP41_004792</name>
</gene>
<feature type="compositionally biased region" description="Basic and acidic residues" evidence="1">
    <location>
        <begin position="901"/>
        <end position="914"/>
    </location>
</feature>
<feature type="compositionally biased region" description="Polar residues" evidence="1">
    <location>
        <begin position="836"/>
        <end position="855"/>
    </location>
</feature>
<feature type="region of interest" description="Disordered" evidence="1">
    <location>
        <begin position="672"/>
        <end position="1010"/>
    </location>
</feature>
<evidence type="ECO:0000256" key="1">
    <source>
        <dbReference type="SAM" id="MobiDB-lite"/>
    </source>
</evidence>
<feature type="compositionally biased region" description="Low complexity" evidence="1">
    <location>
        <begin position="537"/>
        <end position="550"/>
    </location>
</feature>
<feature type="compositionally biased region" description="Basic and acidic residues" evidence="1">
    <location>
        <begin position="1086"/>
        <end position="1096"/>
    </location>
</feature>
<sequence length="1425" mass="157042">MTTATVTNMGDSVDSIQHATRDARFLPGVRRAYFSTELGTQAHRLIGSGLIPTVVRSTNDPVAVVQAARYWQIKYKSEYTGVRRAYKLVANYSQDQCLCIFPNQRWTVEDLWDAADIFVEGRQFCEQMLTFIARDTLYAADGFAKDWAQEHPDRLDFTGINIGNVYDLNDPLTALDQIFVFGELNSFPRAFLWHVAFILIASWNDSNLANNAALDSIRDQQLFLGAQQDVGEAKVTTITVAKPDSKKAGKKRRKQWWFRLKRLIQLTEILPDETGRTATTTLTTSDQSRLQPLSQRATPYVPQQPDEFQRHTRYSGMERTIVVSMESQNTRAQVLKGPKGSRNLGSGLYSQPQGWVENESRTVSGPYPRRDPVGIPGIQSTQYIPVQMASGPQMPTPMISDPTMNPYLLGPLMMPHPGYPVQTMEPALASRGHTGYQPGVARGMQMNLAYLSDPQGPQPMLMGEMTDMHFPGHIGSQGIDPRAPIPRRSNHSGANQLYDPYNGNNRKFSAGQAYGDTGKKGGPYGFTAPQHRGRKMSTSSGRSVHSSHSHMLPTGPRYNDTSSRRRQSEDDPNITGDSVSGCGHTWIGPNNATVKELWIGDLPPDVSESEILQLHVRVTTNLSHNEKSTAINADNVMAKARDVVLYSPQDARSGLPKKPVAQLDIASYIETSVPESENSKRQQKSPAKKARSKNNRESPFKKEPSIHEEPEANEEPEVNVISPATTKNDESCRADDQSVGNTHSTEFQVVPPSNPGQEVCHAADEGRESIAQPPEQSSQLDSAQNKDKTSCSTSLPIDTDTCLGKKSTQIPQSDDTRTSIPGAGNEGKDDSPDTGVKNNNSFDSASEVQSETTQMKPKPEVRDQANTVDHGTVALPSQVISGNPLQDRPKSQVMAEEPEPDAARETYLEPEKPKTVASNTESIPEAPETGESYSQDKEVTPDTSHTEAALAQQSVTMSAPVEPTPTDTVKKAGAQQMQSLHPFATKNKAQAKKEKETKKKQQKKEEADRVAKVKANKIVSLKKAKIATDPQRELDTSMGSANLSIAGEAHFDVDAAGAKTEKHTPEEMEKSKGRTKAKSTDVNTEDNQKKVNKADESVQYPAVEQVLSTEPEQQLDSKSPLSPQVLSSTSVSKTAISPNTQSHDEAKSSHKDSTTPATHEPECETGSDRKPFTSLLVIPTPSTEKSEPDQSFTNPRQSLSLCSSTSTLAGDDVHEPTDAYSAPDDNIGASDRPQDTPDRETAAQSENALAETPKKKKRKNKKKNKKKMPASELSTDDQSAANERAHKPVVPHSWDMHSYDPFTSQMTHIEAIRYAVKHDTSSYFARTNARMDTKRRAQEANEALLNSHTKVRARARAKVKVKVAIPAEVSRSSHPCQRFEGHLAYFVQRSDEACEKEGVKYWYRAPSMAAGNPEHEYGITWVMRV</sequence>
<organism evidence="2 3">
    <name type="scientific">Cochliobolus sativus</name>
    <name type="common">Common root rot and spot blotch fungus</name>
    <name type="synonym">Bipolaris sorokiniana</name>
    <dbReference type="NCBI Taxonomy" id="45130"/>
    <lineage>
        <taxon>Eukaryota</taxon>
        <taxon>Fungi</taxon>
        <taxon>Dikarya</taxon>
        <taxon>Ascomycota</taxon>
        <taxon>Pezizomycotina</taxon>
        <taxon>Dothideomycetes</taxon>
        <taxon>Pleosporomycetidae</taxon>
        <taxon>Pleosporales</taxon>
        <taxon>Pleosporineae</taxon>
        <taxon>Pleosporaceae</taxon>
        <taxon>Bipolaris</taxon>
    </lineage>
</organism>
<feature type="compositionally biased region" description="Low complexity" evidence="1">
    <location>
        <begin position="1198"/>
        <end position="1208"/>
    </location>
</feature>
<evidence type="ECO:0000313" key="2">
    <source>
        <dbReference type="EMBL" id="KAF5846753.1"/>
    </source>
</evidence>
<feature type="compositionally biased region" description="Basic and acidic residues" evidence="1">
    <location>
        <begin position="727"/>
        <end position="736"/>
    </location>
</feature>
<feature type="compositionally biased region" description="Polar residues" evidence="1">
    <location>
        <begin position="1272"/>
        <end position="1281"/>
    </location>
</feature>
<feature type="compositionally biased region" description="Basic residues" evidence="1">
    <location>
        <begin position="681"/>
        <end position="693"/>
    </location>
</feature>
<feature type="compositionally biased region" description="Basic and acidic residues" evidence="1">
    <location>
        <begin position="1232"/>
        <end position="1241"/>
    </location>
</feature>
<feature type="compositionally biased region" description="Basic residues" evidence="1">
    <location>
        <begin position="1254"/>
        <end position="1268"/>
    </location>
</feature>
<feature type="region of interest" description="Disordered" evidence="1">
    <location>
        <begin position="329"/>
        <end position="352"/>
    </location>
</feature>
<feature type="compositionally biased region" description="Polar residues" evidence="1">
    <location>
        <begin position="738"/>
        <end position="747"/>
    </location>
</feature>
<feature type="region of interest" description="Disordered" evidence="1">
    <location>
        <begin position="474"/>
        <end position="582"/>
    </location>
</feature>
<feature type="compositionally biased region" description="Basic and acidic residues" evidence="1">
    <location>
        <begin position="1142"/>
        <end position="1171"/>
    </location>
</feature>
<evidence type="ECO:0000313" key="3">
    <source>
        <dbReference type="Proteomes" id="UP000624244"/>
    </source>
</evidence>
<feature type="compositionally biased region" description="Basic and acidic residues" evidence="1">
    <location>
        <begin position="991"/>
        <end position="1010"/>
    </location>
</feature>
<feature type="compositionally biased region" description="Polar residues" evidence="1">
    <location>
        <begin position="774"/>
        <end position="783"/>
    </location>
</feature>
<feature type="compositionally biased region" description="Basic and acidic residues" evidence="1">
    <location>
        <begin position="1054"/>
        <end position="1072"/>
    </location>
</feature>
<proteinExistence type="predicted"/>
<dbReference type="EMBL" id="WNKQ01000015">
    <property type="protein sequence ID" value="KAF5846753.1"/>
    <property type="molecule type" value="Genomic_DNA"/>
</dbReference>
<reference evidence="2" key="1">
    <citation type="submission" date="2019-11" db="EMBL/GenBank/DDBJ databases">
        <title>Bipolaris sorokiniana Genome sequencing.</title>
        <authorList>
            <person name="Wang H."/>
        </authorList>
    </citation>
    <scope>NUCLEOTIDE SEQUENCE</scope>
</reference>